<feature type="domain" description="F-box" evidence="2">
    <location>
        <begin position="78"/>
        <end position="113"/>
    </location>
</feature>
<dbReference type="AlphaFoldDB" id="A0AAV1CVP8"/>
<dbReference type="PANTHER" id="PTHR31672">
    <property type="entry name" value="BNACNNG10540D PROTEIN"/>
    <property type="match status" value="1"/>
</dbReference>
<dbReference type="InterPro" id="IPR001810">
    <property type="entry name" value="F-box_dom"/>
</dbReference>
<gene>
    <name evidence="3" type="ORF">OLC1_LOCUS9487</name>
</gene>
<protein>
    <submittedName>
        <fullName evidence="3">OLC1v1036297C1</fullName>
    </submittedName>
</protein>
<dbReference type="Pfam" id="PF00646">
    <property type="entry name" value="F-box"/>
    <property type="match status" value="1"/>
</dbReference>
<evidence type="ECO:0000313" key="3">
    <source>
        <dbReference type="EMBL" id="CAI9099470.1"/>
    </source>
</evidence>
<dbReference type="InterPro" id="IPR036047">
    <property type="entry name" value="F-box-like_dom_sf"/>
</dbReference>
<dbReference type="EMBL" id="OX459120">
    <property type="protein sequence ID" value="CAI9099470.1"/>
    <property type="molecule type" value="Genomic_DNA"/>
</dbReference>
<dbReference type="PANTHER" id="PTHR31672:SF13">
    <property type="entry name" value="F-BOX PROTEIN CPR30-LIKE"/>
    <property type="match status" value="1"/>
</dbReference>
<keyword evidence="4" id="KW-1185">Reference proteome</keyword>
<evidence type="ECO:0000313" key="4">
    <source>
        <dbReference type="Proteomes" id="UP001161247"/>
    </source>
</evidence>
<sequence length="492" mass="56091">MLPEEEEEGSSSFSKASSQLMPKPTSELKSLLPSSPHDPSDRSPSESYSDELQTPSLDGDDNPDSSIVSSNVIAENQDLLTRILVHLPTKSLIRFQSVAKSWLSIISDPIFRRLRRGHNGAYFLTRSGLNGKPEVNSVSVDEGYVNPMNDIVLHIRNSFGVNRILGFHSCNGLVVLALNTNDADAPLNFVVYNPTTRRRRLIPTLFVHDIRDEMGVPFDDLLDCLDNDPETNDPLPPLISPVAPINFIALNIAFDPLQSHHYELVYVWDDGNERIRFASYASETGLWTNSKWYLEEERENHSIIYFEKGVFWNGELFWVDSCWDLYSFDFETKDGGSIDASFPRGRGFDERGYHMCPDILFFGVSGENLCLIALMDLHPLLFEVYSFELDHSRWNLMHRVCFSDLTVFYPSMVVKKLIPFSDQWHCSFSFLSFLVGEELKQSKWLISAPGKVLSCNGHPMTVKEIMVTENSEEAPIYEWKETYEHIETFVSV</sequence>
<accession>A0AAV1CVP8</accession>
<dbReference type="InterPro" id="IPR050796">
    <property type="entry name" value="SCF_F-box_component"/>
</dbReference>
<dbReference type="SUPFAM" id="SSF81383">
    <property type="entry name" value="F-box domain"/>
    <property type="match status" value="1"/>
</dbReference>
<evidence type="ECO:0000259" key="2">
    <source>
        <dbReference type="Pfam" id="PF00646"/>
    </source>
</evidence>
<dbReference type="Proteomes" id="UP001161247">
    <property type="component" value="Chromosome 3"/>
</dbReference>
<reference evidence="3" key="1">
    <citation type="submission" date="2023-03" db="EMBL/GenBank/DDBJ databases">
        <authorList>
            <person name="Julca I."/>
        </authorList>
    </citation>
    <scope>NUCLEOTIDE SEQUENCE</scope>
</reference>
<proteinExistence type="predicted"/>
<feature type="region of interest" description="Disordered" evidence="1">
    <location>
        <begin position="1"/>
        <end position="68"/>
    </location>
</feature>
<organism evidence="3 4">
    <name type="scientific">Oldenlandia corymbosa var. corymbosa</name>
    <dbReference type="NCBI Taxonomy" id="529605"/>
    <lineage>
        <taxon>Eukaryota</taxon>
        <taxon>Viridiplantae</taxon>
        <taxon>Streptophyta</taxon>
        <taxon>Embryophyta</taxon>
        <taxon>Tracheophyta</taxon>
        <taxon>Spermatophyta</taxon>
        <taxon>Magnoliopsida</taxon>
        <taxon>eudicotyledons</taxon>
        <taxon>Gunneridae</taxon>
        <taxon>Pentapetalae</taxon>
        <taxon>asterids</taxon>
        <taxon>lamiids</taxon>
        <taxon>Gentianales</taxon>
        <taxon>Rubiaceae</taxon>
        <taxon>Rubioideae</taxon>
        <taxon>Spermacoceae</taxon>
        <taxon>Hedyotis-Oldenlandia complex</taxon>
        <taxon>Oldenlandia</taxon>
    </lineage>
</organism>
<name>A0AAV1CVP8_OLDCO</name>
<evidence type="ECO:0000256" key="1">
    <source>
        <dbReference type="SAM" id="MobiDB-lite"/>
    </source>
</evidence>